<dbReference type="OrthoDB" id="44015at2759"/>
<dbReference type="GO" id="GO:0000149">
    <property type="term" value="F:SNARE binding"/>
    <property type="evidence" value="ECO:0007669"/>
    <property type="project" value="TreeGrafter"/>
</dbReference>
<feature type="compositionally biased region" description="Gly residues" evidence="3">
    <location>
        <begin position="598"/>
        <end position="617"/>
    </location>
</feature>
<feature type="region of interest" description="Disordered" evidence="3">
    <location>
        <begin position="282"/>
        <end position="340"/>
    </location>
</feature>
<feature type="compositionally biased region" description="Polar residues" evidence="3">
    <location>
        <begin position="725"/>
        <end position="736"/>
    </location>
</feature>
<feature type="compositionally biased region" description="Polar residues" evidence="3">
    <location>
        <begin position="792"/>
        <end position="802"/>
    </location>
</feature>
<dbReference type="InterPro" id="IPR008942">
    <property type="entry name" value="ENTH_VHS"/>
</dbReference>
<feature type="compositionally biased region" description="Polar residues" evidence="3">
    <location>
        <begin position="543"/>
        <end position="552"/>
    </location>
</feature>
<dbReference type="GO" id="GO:0006900">
    <property type="term" value="P:vesicle budding from membrane"/>
    <property type="evidence" value="ECO:0007669"/>
    <property type="project" value="TreeGrafter"/>
</dbReference>
<dbReference type="Pfam" id="PF07651">
    <property type="entry name" value="ANTH"/>
    <property type="match status" value="1"/>
</dbReference>
<proteinExistence type="predicted"/>
<dbReference type="PROSITE" id="PS50942">
    <property type="entry name" value="ENTH"/>
    <property type="match status" value="1"/>
</dbReference>
<feature type="region of interest" description="Disordered" evidence="3">
    <location>
        <begin position="1"/>
        <end position="20"/>
    </location>
</feature>
<evidence type="ECO:0000313" key="6">
    <source>
        <dbReference type="Proteomes" id="UP000245884"/>
    </source>
</evidence>
<keyword evidence="2" id="KW-0963">Cytoplasm</keyword>
<dbReference type="AlphaFoldDB" id="A0A316UQU0"/>
<feature type="compositionally biased region" description="Basic and acidic residues" evidence="3">
    <location>
        <begin position="499"/>
        <end position="518"/>
    </location>
</feature>
<dbReference type="GO" id="GO:0072583">
    <property type="term" value="P:clathrin-dependent endocytosis"/>
    <property type="evidence" value="ECO:0007669"/>
    <property type="project" value="InterPro"/>
</dbReference>
<dbReference type="InterPro" id="IPR011417">
    <property type="entry name" value="ANTH_dom"/>
</dbReference>
<dbReference type="GO" id="GO:0032050">
    <property type="term" value="F:clathrin heavy chain binding"/>
    <property type="evidence" value="ECO:0007669"/>
    <property type="project" value="TreeGrafter"/>
</dbReference>
<feature type="region of interest" description="Disordered" evidence="3">
    <location>
        <begin position="478"/>
        <end position="900"/>
    </location>
</feature>
<dbReference type="Gene3D" id="1.20.58.150">
    <property type="entry name" value="ANTH domain"/>
    <property type="match status" value="1"/>
</dbReference>
<dbReference type="GO" id="GO:0005545">
    <property type="term" value="F:1-phosphatidylinositol binding"/>
    <property type="evidence" value="ECO:0007669"/>
    <property type="project" value="InterPro"/>
</dbReference>
<dbReference type="EMBL" id="KZ819667">
    <property type="protein sequence ID" value="PWN27662.1"/>
    <property type="molecule type" value="Genomic_DNA"/>
</dbReference>
<dbReference type="FunFam" id="1.20.58.150:FF:000004">
    <property type="entry name" value="ENTH domain protein"/>
    <property type="match status" value="1"/>
</dbReference>
<dbReference type="Proteomes" id="UP000245884">
    <property type="component" value="Unassembled WGS sequence"/>
</dbReference>
<reference evidence="5 6" key="1">
    <citation type="journal article" date="2018" name="Mol. Biol. Evol.">
        <title>Broad Genomic Sampling Reveals a Smut Pathogenic Ancestry of the Fungal Clade Ustilaginomycotina.</title>
        <authorList>
            <person name="Kijpornyongpan T."/>
            <person name="Mondo S.J."/>
            <person name="Barry K."/>
            <person name="Sandor L."/>
            <person name="Lee J."/>
            <person name="Lipzen A."/>
            <person name="Pangilinan J."/>
            <person name="LaButti K."/>
            <person name="Hainaut M."/>
            <person name="Henrissat B."/>
            <person name="Grigoriev I.V."/>
            <person name="Spatafora J.W."/>
            <person name="Aime M.C."/>
        </authorList>
    </citation>
    <scope>NUCLEOTIDE SEQUENCE [LARGE SCALE GENOMIC DNA]</scope>
    <source>
        <strain evidence="5 6">MCA 5214</strain>
    </source>
</reference>
<dbReference type="Gene3D" id="1.25.40.90">
    <property type="match status" value="1"/>
</dbReference>
<dbReference type="PANTHER" id="PTHR22951:SF5">
    <property type="entry name" value="PHOSPHATIDYLINOSITOL-BINDING CLATHRIN ASSEMBLY PROTEIN LAP"/>
    <property type="match status" value="1"/>
</dbReference>
<keyword evidence="6" id="KW-1185">Reference proteome</keyword>
<feature type="compositionally biased region" description="Low complexity" evidence="3">
    <location>
        <begin position="292"/>
        <end position="302"/>
    </location>
</feature>
<gene>
    <name evidence="5" type="ORF">BDZ90DRAFT_232077</name>
</gene>
<dbReference type="InterPro" id="IPR045192">
    <property type="entry name" value="AP180-like"/>
</dbReference>
<dbReference type="GO" id="GO:0030136">
    <property type="term" value="C:clathrin-coated vesicle"/>
    <property type="evidence" value="ECO:0007669"/>
    <property type="project" value="InterPro"/>
</dbReference>
<dbReference type="SUPFAM" id="SSF48464">
    <property type="entry name" value="ENTH/VHS domain"/>
    <property type="match status" value="1"/>
</dbReference>
<dbReference type="STRING" id="1569628.A0A316UQU0"/>
<feature type="compositionally biased region" description="Low complexity" evidence="3">
    <location>
        <begin position="691"/>
        <end position="724"/>
    </location>
</feature>
<dbReference type="GO" id="GO:0048268">
    <property type="term" value="P:clathrin coat assembly"/>
    <property type="evidence" value="ECO:0007669"/>
    <property type="project" value="InterPro"/>
</dbReference>
<comment type="subcellular location">
    <subcellularLocation>
        <location evidence="1">Cytoplasm</location>
    </subcellularLocation>
</comment>
<feature type="compositionally biased region" description="Low complexity" evidence="3">
    <location>
        <begin position="765"/>
        <end position="776"/>
    </location>
</feature>
<evidence type="ECO:0000256" key="1">
    <source>
        <dbReference type="ARBA" id="ARBA00004496"/>
    </source>
</evidence>
<dbReference type="InterPro" id="IPR014712">
    <property type="entry name" value="ANTH_dom_sf"/>
</dbReference>
<evidence type="ECO:0000256" key="3">
    <source>
        <dbReference type="SAM" id="MobiDB-lite"/>
    </source>
</evidence>
<evidence type="ECO:0000256" key="2">
    <source>
        <dbReference type="ARBA" id="ARBA00022490"/>
    </source>
</evidence>
<dbReference type="GeneID" id="37027935"/>
<feature type="compositionally biased region" description="Low complexity" evidence="3">
    <location>
        <begin position="805"/>
        <end position="854"/>
    </location>
</feature>
<organism evidence="5 6">
    <name type="scientific">Jaminaea rosea</name>
    <dbReference type="NCBI Taxonomy" id="1569628"/>
    <lineage>
        <taxon>Eukaryota</taxon>
        <taxon>Fungi</taxon>
        <taxon>Dikarya</taxon>
        <taxon>Basidiomycota</taxon>
        <taxon>Ustilaginomycotina</taxon>
        <taxon>Exobasidiomycetes</taxon>
        <taxon>Microstromatales</taxon>
        <taxon>Microstromatales incertae sedis</taxon>
        <taxon>Jaminaea</taxon>
    </lineage>
</organism>
<dbReference type="SMART" id="SM00273">
    <property type="entry name" value="ENTH"/>
    <property type="match status" value="1"/>
</dbReference>
<dbReference type="PANTHER" id="PTHR22951">
    <property type="entry name" value="CLATHRIN ASSEMBLY PROTEIN"/>
    <property type="match status" value="1"/>
</dbReference>
<evidence type="ECO:0000259" key="4">
    <source>
        <dbReference type="PROSITE" id="PS50942"/>
    </source>
</evidence>
<dbReference type="InterPro" id="IPR013809">
    <property type="entry name" value="ENTH"/>
</dbReference>
<evidence type="ECO:0000313" key="5">
    <source>
        <dbReference type="EMBL" id="PWN27662.1"/>
    </source>
</evidence>
<dbReference type="GO" id="GO:0005546">
    <property type="term" value="F:phosphatidylinositol-4,5-bisphosphate binding"/>
    <property type="evidence" value="ECO:0007669"/>
    <property type="project" value="TreeGrafter"/>
</dbReference>
<feature type="compositionally biased region" description="Low complexity" evidence="3">
    <location>
        <begin position="618"/>
        <end position="644"/>
    </location>
</feature>
<dbReference type="CDD" id="cd16988">
    <property type="entry name" value="ANTH_N_YAP180"/>
    <property type="match status" value="1"/>
</dbReference>
<feature type="compositionally biased region" description="Low complexity" evidence="3">
    <location>
        <begin position="880"/>
        <end position="894"/>
    </location>
</feature>
<feature type="compositionally biased region" description="Basic and acidic residues" evidence="3">
    <location>
        <begin position="282"/>
        <end position="291"/>
    </location>
</feature>
<accession>A0A316UQU0</accession>
<feature type="compositionally biased region" description="Basic and acidic residues" evidence="3">
    <location>
        <begin position="306"/>
        <end position="327"/>
    </location>
</feature>
<dbReference type="RefSeq" id="XP_025362274.1">
    <property type="nucleotide sequence ID" value="XM_025506112.1"/>
</dbReference>
<sequence length="900" mass="95196">MSSTYNKLVRDATKPKPGAPKPKYIDPILAASFSQDGSLADVCKALSLRLRESSSLVVFKTLIILHTMIRNGAVDNVLSHLAADQAGFRLKNVSQGGNWQGYDAPATLPPYAAYLDERIRTFREIKHDVIRSADGSRSDTNRLRKLRVEKGLLREVAYAQRVLSRALDCPFFQDNLGDDLNVSAFRMVLKDILALYTAINEGVINILEHYFEMSHTDASRALDVYNRFCRHTEKVVAYLSAARKASHSLNMTVPQLKHAPVSLAGALKEYLDDANFEKNRSEYKENKRVADGADASGSSSSAPVRKVTEPSKASEPKKEEAKSEEKPTAAPAPKPPTSNQAIQDFFSTLESEMPGSSGGPGTNPYSMAPQATGMAWFGSPNPNMYGGGMQPQMTGYNPFLAPQATGAFGMGMGMGMQPTGAAFFGQPQPPQQQQTGFLQPQQTAMPGQMSPMQSQATGFNPFRQSMAFPGGMAPQATGMGPGGAFDATPYTVQVQQQMERQRMEKMQREQEAAEKAKENGGQNGEASGQQQQQQQQQQPPQQNNFLSPQATSAPAPAKILPQKTGSRNPFAPPPEERAPTPPTPKPQGPSLAQLAFSQGGGGGAGMNGPTQGGGGNYALGAGAWNGAGQHTGQQQPEQQQNGAAPSSSGLKPQATGLLGSVASEFTGAGRSAMGMGASNGVSSPQPPSSPGPSSATSSALSNGFSSLSLNSGGPGSTSFGSSLSPQTTSAHLSPQATGFGGSSVRPFQPSSSFGTTLAAQQTGMPPQSTSTPAAPSNNPFGMPQQQQQQQQMTGLPAQNTAMPFSFSSQSQPQQQQSTAGQLQPQSTATPFSFQQQQQQQQQQQPQSQMQPQATGFGGSTVKPFVPTSSFGLESFGGGQQQQNGQQNGQQQGQNVNLLQF</sequence>
<feature type="domain" description="ENTH" evidence="4">
    <location>
        <begin position="1"/>
        <end position="129"/>
    </location>
</feature>
<dbReference type="SUPFAM" id="SSF89009">
    <property type="entry name" value="GAT-like domain"/>
    <property type="match status" value="1"/>
</dbReference>
<dbReference type="GO" id="GO:0005905">
    <property type="term" value="C:clathrin-coated pit"/>
    <property type="evidence" value="ECO:0007669"/>
    <property type="project" value="TreeGrafter"/>
</dbReference>
<name>A0A316UQU0_9BASI</name>
<feature type="compositionally biased region" description="Low complexity" evidence="3">
    <location>
        <begin position="529"/>
        <end position="542"/>
    </location>
</feature>
<feature type="compositionally biased region" description="Low complexity" evidence="3">
    <location>
        <begin position="667"/>
        <end position="683"/>
    </location>
</feature>
<feature type="compositionally biased region" description="Polar residues" evidence="3">
    <location>
        <begin position="748"/>
        <end position="764"/>
    </location>
</feature>
<protein>
    <submittedName>
        <fullName evidence="5">ANTH-domain-containing protein</fullName>
    </submittedName>
</protein>